<sequence length="116" mass="12054">MVTAVGRGRTTVVSRAVTPPASARPPSTGRAGPPDLPGLWPGPSPGIEPGGGGAVDQCRPRRREGFRRLGTTAGRVFFVDDSARNVTAARDLGWRAELFTEPAALITALRVAGVPL</sequence>
<dbReference type="SUPFAM" id="SSF56784">
    <property type="entry name" value="HAD-like"/>
    <property type="match status" value="1"/>
</dbReference>
<dbReference type="InterPro" id="IPR036412">
    <property type="entry name" value="HAD-like_sf"/>
</dbReference>
<evidence type="ECO:0008006" key="4">
    <source>
        <dbReference type="Google" id="ProtNLM"/>
    </source>
</evidence>
<feature type="region of interest" description="Disordered" evidence="1">
    <location>
        <begin position="1"/>
        <end position="60"/>
    </location>
</feature>
<dbReference type="AlphaFoldDB" id="A0A8J3FLS3"/>
<feature type="compositionally biased region" description="Low complexity" evidence="1">
    <location>
        <begin position="1"/>
        <end position="18"/>
    </location>
</feature>
<evidence type="ECO:0000313" key="2">
    <source>
        <dbReference type="EMBL" id="GGK78318.1"/>
    </source>
</evidence>
<comment type="caution">
    <text evidence="2">The sequence shown here is derived from an EMBL/GenBank/DDBJ whole genome shotgun (WGS) entry which is preliminary data.</text>
</comment>
<evidence type="ECO:0000313" key="3">
    <source>
        <dbReference type="Proteomes" id="UP000656042"/>
    </source>
</evidence>
<accession>A0A8J3FLS3</accession>
<name>A0A8J3FLS3_9ACTN</name>
<dbReference type="Proteomes" id="UP000656042">
    <property type="component" value="Unassembled WGS sequence"/>
</dbReference>
<gene>
    <name evidence="2" type="ORF">GCM10012284_10290</name>
</gene>
<reference evidence="2" key="2">
    <citation type="submission" date="2020-09" db="EMBL/GenBank/DDBJ databases">
        <authorList>
            <person name="Sun Q."/>
            <person name="Zhou Y."/>
        </authorList>
    </citation>
    <scope>NUCLEOTIDE SEQUENCE</scope>
    <source>
        <strain evidence="2">CGMCC 4.7299</strain>
    </source>
</reference>
<dbReference type="InterPro" id="IPR023214">
    <property type="entry name" value="HAD_sf"/>
</dbReference>
<dbReference type="EMBL" id="BMMX01000002">
    <property type="protein sequence ID" value="GGK78318.1"/>
    <property type="molecule type" value="Genomic_DNA"/>
</dbReference>
<reference evidence="2" key="1">
    <citation type="journal article" date="2014" name="Int. J. Syst. Evol. Microbiol.">
        <title>Complete genome sequence of Corynebacterium casei LMG S-19264T (=DSM 44701T), isolated from a smear-ripened cheese.</title>
        <authorList>
            <consortium name="US DOE Joint Genome Institute (JGI-PGF)"/>
            <person name="Walter F."/>
            <person name="Albersmeier A."/>
            <person name="Kalinowski J."/>
            <person name="Ruckert C."/>
        </authorList>
    </citation>
    <scope>NUCLEOTIDE SEQUENCE</scope>
    <source>
        <strain evidence="2">CGMCC 4.7299</strain>
    </source>
</reference>
<protein>
    <recommendedName>
        <fullName evidence="4">Haloacid dehalogenase superfamily, subfamily IA, variant 3 with third motif having DD or ED</fullName>
    </recommendedName>
</protein>
<feature type="compositionally biased region" description="Pro residues" evidence="1">
    <location>
        <begin position="34"/>
        <end position="46"/>
    </location>
</feature>
<dbReference type="Gene3D" id="3.40.50.1000">
    <property type="entry name" value="HAD superfamily/HAD-like"/>
    <property type="match status" value="1"/>
</dbReference>
<organism evidence="2 3">
    <name type="scientific">Mangrovihabitans endophyticus</name>
    <dbReference type="NCBI Taxonomy" id="1751298"/>
    <lineage>
        <taxon>Bacteria</taxon>
        <taxon>Bacillati</taxon>
        <taxon>Actinomycetota</taxon>
        <taxon>Actinomycetes</taxon>
        <taxon>Micromonosporales</taxon>
        <taxon>Micromonosporaceae</taxon>
        <taxon>Mangrovihabitans</taxon>
    </lineage>
</organism>
<keyword evidence="3" id="KW-1185">Reference proteome</keyword>
<proteinExistence type="predicted"/>
<evidence type="ECO:0000256" key="1">
    <source>
        <dbReference type="SAM" id="MobiDB-lite"/>
    </source>
</evidence>